<dbReference type="PROSITE" id="PS51419">
    <property type="entry name" value="RAB"/>
    <property type="match status" value="1"/>
</dbReference>
<organism evidence="2 3">
    <name type="scientific">Paramuricea clavata</name>
    <name type="common">Red gorgonian</name>
    <name type="synonym">Violescent sea-whip</name>
    <dbReference type="NCBI Taxonomy" id="317549"/>
    <lineage>
        <taxon>Eukaryota</taxon>
        <taxon>Metazoa</taxon>
        <taxon>Cnidaria</taxon>
        <taxon>Anthozoa</taxon>
        <taxon>Octocorallia</taxon>
        <taxon>Malacalcyonacea</taxon>
        <taxon>Plexauridae</taxon>
        <taxon>Paramuricea</taxon>
    </lineage>
</organism>
<dbReference type="InterPro" id="IPR005225">
    <property type="entry name" value="Small_GTP-bd"/>
</dbReference>
<dbReference type="InterPro" id="IPR001806">
    <property type="entry name" value="Small_GTPase"/>
</dbReference>
<dbReference type="SMART" id="SM00175">
    <property type="entry name" value="RAB"/>
    <property type="match status" value="1"/>
</dbReference>
<dbReference type="OrthoDB" id="9989112at2759"/>
<dbReference type="Pfam" id="PF00071">
    <property type="entry name" value="Ras"/>
    <property type="match status" value="1"/>
</dbReference>
<evidence type="ECO:0000313" key="2">
    <source>
        <dbReference type="EMBL" id="CAB4001691.1"/>
    </source>
</evidence>
<evidence type="ECO:0000313" key="3">
    <source>
        <dbReference type="Proteomes" id="UP001152795"/>
    </source>
</evidence>
<reference evidence="2" key="1">
    <citation type="submission" date="2020-04" db="EMBL/GenBank/DDBJ databases">
        <authorList>
            <person name="Alioto T."/>
            <person name="Alioto T."/>
            <person name="Gomez Garrido J."/>
        </authorList>
    </citation>
    <scope>NUCLEOTIDE SEQUENCE</scope>
    <source>
        <strain evidence="2">A484AB</strain>
    </source>
</reference>
<evidence type="ECO:0000256" key="1">
    <source>
        <dbReference type="ARBA" id="ARBA00006270"/>
    </source>
</evidence>
<dbReference type="PRINTS" id="PR00449">
    <property type="entry name" value="RASTRNSFRMNG"/>
</dbReference>
<accession>A0A6S7I4Q7</accession>
<feature type="non-terminal residue" evidence="2">
    <location>
        <position position="69"/>
    </location>
</feature>
<name>A0A6S7I4Q7_PARCT</name>
<dbReference type="FunFam" id="3.40.50.300:FF:001447">
    <property type="entry name" value="Ras-related protein Rab-1B"/>
    <property type="match status" value="1"/>
</dbReference>
<proteinExistence type="inferred from homology"/>
<sequence>MSKAEEETYTYLFKVVLIGDSGVGKSQLLTRYTKNDFQLSSKPTIGVELAHEDIEIDGRIVRAQIWDTA</sequence>
<comment type="caution">
    <text evidence="2">The sequence shown here is derived from an EMBL/GenBank/DDBJ whole genome shotgun (WGS) entry which is preliminary data.</text>
</comment>
<dbReference type="EMBL" id="CACRXK020004155">
    <property type="protein sequence ID" value="CAB4001691.1"/>
    <property type="molecule type" value="Genomic_DNA"/>
</dbReference>
<dbReference type="Proteomes" id="UP001152795">
    <property type="component" value="Unassembled WGS sequence"/>
</dbReference>
<comment type="similarity">
    <text evidence="1">Belongs to the small GTPase superfamily. Rab family.</text>
</comment>
<dbReference type="SUPFAM" id="SSF52540">
    <property type="entry name" value="P-loop containing nucleoside triphosphate hydrolases"/>
    <property type="match status" value="1"/>
</dbReference>
<dbReference type="PANTHER" id="PTHR47979">
    <property type="entry name" value="DRAB11-RELATED"/>
    <property type="match status" value="1"/>
</dbReference>
<dbReference type="InterPro" id="IPR050209">
    <property type="entry name" value="Rab_GTPases_membrane_traffic"/>
</dbReference>
<dbReference type="GO" id="GO:0003924">
    <property type="term" value="F:GTPase activity"/>
    <property type="evidence" value="ECO:0007669"/>
    <property type="project" value="InterPro"/>
</dbReference>
<dbReference type="GO" id="GO:0005525">
    <property type="term" value="F:GTP binding"/>
    <property type="evidence" value="ECO:0007669"/>
    <property type="project" value="InterPro"/>
</dbReference>
<keyword evidence="3" id="KW-1185">Reference proteome</keyword>
<dbReference type="NCBIfam" id="TIGR00231">
    <property type="entry name" value="small_GTP"/>
    <property type="match status" value="1"/>
</dbReference>
<dbReference type="InterPro" id="IPR027417">
    <property type="entry name" value="P-loop_NTPase"/>
</dbReference>
<protein>
    <submittedName>
        <fullName evidence="2">GTP-binding, partial</fullName>
    </submittedName>
</protein>
<gene>
    <name evidence="2" type="ORF">PACLA_8A088771</name>
</gene>
<dbReference type="AlphaFoldDB" id="A0A6S7I4Q7"/>
<dbReference type="Gene3D" id="3.40.50.300">
    <property type="entry name" value="P-loop containing nucleotide triphosphate hydrolases"/>
    <property type="match status" value="1"/>
</dbReference>